<dbReference type="EMBL" id="CP051678">
    <property type="protein sequence ID" value="QJD81639.1"/>
    <property type="molecule type" value="Genomic_DNA"/>
</dbReference>
<reference evidence="1 2" key="1">
    <citation type="submission" date="2020-04" db="EMBL/GenBank/DDBJ databases">
        <title>Genome sequencing of novel species.</title>
        <authorList>
            <person name="Heo J."/>
            <person name="Kim S.-J."/>
            <person name="Kim J.-S."/>
            <person name="Hong S.-B."/>
            <person name="Kwon S.-W."/>
        </authorList>
    </citation>
    <scope>NUCLEOTIDE SEQUENCE [LARGE SCALE GENOMIC DNA]</scope>
    <source>
        <strain evidence="1 2">CJU-R4</strain>
        <plasmid evidence="1 2">unnamed1</plasmid>
    </source>
</reference>
<keyword evidence="2" id="KW-1185">Reference proteome</keyword>
<protein>
    <submittedName>
        <fullName evidence="1">Uncharacterized protein</fullName>
    </submittedName>
</protein>
<dbReference type="RefSeq" id="WP_169553657.1">
    <property type="nucleotide sequence ID" value="NZ_CP051678.1"/>
</dbReference>
<name>A0A7L5DT44_9BACT</name>
<dbReference type="KEGG" id="srho:HH216_25175"/>
<evidence type="ECO:0000313" key="2">
    <source>
        <dbReference type="Proteomes" id="UP000501128"/>
    </source>
</evidence>
<dbReference type="Proteomes" id="UP000501128">
    <property type="component" value="Plasmid unnamed1"/>
</dbReference>
<proteinExistence type="predicted"/>
<organism evidence="1 2">
    <name type="scientific">Spirosoma rhododendri</name>
    <dbReference type="NCBI Taxonomy" id="2728024"/>
    <lineage>
        <taxon>Bacteria</taxon>
        <taxon>Pseudomonadati</taxon>
        <taxon>Bacteroidota</taxon>
        <taxon>Cytophagia</taxon>
        <taxon>Cytophagales</taxon>
        <taxon>Cytophagaceae</taxon>
        <taxon>Spirosoma</taxon>
    </lineage>
</organism>
<gene>
    <name evidence="1" type="ORF">HH216_25175</name>
</gene>
<keyword evidence="1" id="KW-0614">Plasmid</keyword>
<accession>A0A7L5DT44</accession>
<evidence type="ECO:0000313" key="1">
    <source>
        <dbReference type="EMBL" id="QJD81639.1"/>
    </source>
</evidence>
<dbReference type="AlphaFoldDB" id="A0A7L5DT44"/>
<sequence>MHVGLYQKDAIPFVLLNWPGKMAFEVILNIHTLTDEHANAWLNGSGNTIIFFVLDAHTNVIAAMKTFTIPPILAEKIRDCLEKQDGQYTNAVAVDARMEEIMTEVPLQTMFERGKLFRIS</sequence>
<geneLocation type="plasmid" evidence="1 2">
    <name>unnamed1</name>
</geneLocation>